<keyword evidence="1" id="KW-0732">Signal</keyword>
<feature type="chain" id="PRO_5047383508" description="YtkA-like domain-containing protein" evidence="1">
    <location>
        <begin position="22"/>
        <end position="308"/>
    </location>
</feature>
<organism evidence="2 3">
    <name type="scientific">Sphingobacterium daejeonense</name>
    <dbReference type="NCBI Taxonomy" id="371142"/>
    <lineage>
        <taxon>Bacteria</taxon>
        <taxon>Pseudomonadati</taxon>
        <taxon>Bacteroidota</taxon>
        <taxon>Sphingobacteriia</taxon>
        <taxon>Sphingobacteriales</taxon>
        <taxon>Sphingobacteriaceae</taxon>
        <taxon>Sphingobacterium</taxon>
    </lineage>
</organism>
<keyword evidence="3" id="KW-1185">Reference proteome</keyword>
<evidence type="ECO:0008006" key="4">
    <source>
        <dbReference type="Google" id="ProtNLM"/>
    </source>
</evidence>
<reference evidence="3" key="1">
    <citation type="journal article" date="2019" name="Int. J. Syst. Evol. Microbiol.">
        <title>The Global Catalogue of Microorganisms (GCM) 10K type strain sequencing project: providing services to taxonomists for standard genome sequencing and annotation.</title>
        <authorList>
            <consortium name="The Broad Institute Genomics Platform"/>
            <consortium name="The Broad Institute Genome Sequencing Center for Infectious Disease"/>
            <person name="Wu L."/>
            <person name="Ma J."/>
        </authorList>
    </citation>
    <scope>NUCLEOTIDE SEQUENCE [LARGE SCALE GENOMIC DNA]</scope>
    <source>
        <strain evidence="3">CCUG 52468</strain>
    </source>
</reference>
<dbReference type="EMBL" id="JBHTKY010000035">
    <property type="protein sequence ID" value="MFD1167291.1"/>
    <property type="molecule type" value="Genomic_DNA"/>
</dbReference>
<evidence type="ECO:0000313" key="2">
    <source>
        <dbReference type="EMBL" id="MFD1167291.1"/>
    </source>
</evidence>
<evidence type="ECO:0000313" key="3">
    <source>
        <dbReference type="Proteomes" id="UP001597205"/>
    </source>
</evidence>
<accession>A0ABW3RQ40</accession>
<name>A0ABW3RQ40_9SPHI</name>
<dbReference type="PROSITE" id="PS51257">
    <property type="entry name" value="PROKAR_LIPOPROTEIN"/>
    <property type="match status" value="1"/>
</dbReference>
<dbReference type="RefSeq" id="WP_380898538.1">
    <property type="nucleotide sequence ID" value="NZ_JBHTKY010000035.1"/>
</dbReference>
<sequence>MKRLLIVLAAMCLMLASCTKAKTDYEGEIKPITPGESGFKEAVSIKEAGYEISILTENGAFYKGYNELKINVVNAQSKKKVKAAEVSLLPISTDAKGSKFSGPHLYNLKFNASDESYSGYAVFPEVSANQFTWKLYLKINEAGKIVKVNKEIKVQEQTNKNLNMTSFIGNDNEQYWIALISPRNPKVGENDIVAGIYKYNKPNTAIAAEFPDETQFSFSEAKDYVLQLDPRMPEPSMGNHSSPNNKDLIQGDDGLYHGVVNYTMTGNWTLNFIMQNQVGKILKGTIVPTTFTPGVEGVKSELHIDILF</sequence>
<dbReference type="Proteomes" id="UP001597205">
    <property type="component" value="Unassembled WGS sequence"/>
</dbReference>
<protein>
    <recommendedName>
        <fullName evidence="4">YtkA-like domain-containing protein</fullName>
    </recommendedName>
</protein>
<evidence type="ECO:0000256" key="1">
    <source>
        <dbReference type="SAM" id="SignalP"/>
    </source>
</evidence>
<gene>
    <name evidence="2" type="ORF">ACFQ2C_16960</name>
</gene>
<feature type="signal peptide" evidence="1">
    <location>
        <begin position="1"/>
        <end position="21"/>
    </location>
</feature>
<proteinExistence type="predicted"/>
<comment type="caution">
    <text evidence="2">The sequence shown here is derived from an EMBL/GenBank/DDBJ whole genome shotgun (WGS) entry which is preliminary data.</text>
</comment>